<accession>A0A4Z1E832</accession>
<keyword evidence="4" id="KW-1185">Reference proteome</keyword>
<feature type="chain" id="PRO_5038776979" evidence="2">
    <location>
        <begin position="19"/>
        <end position="440"/>
    </location>
</feature>
<dbReference type="InterPro" id="IPR050490">
    <property type="entry name" value="Bact_solute-bd_prot1"/>
</dbReference>
<sequence length="440" mass="45549">MKAVRGGAAVLALGLVLAACSGGDDGTGTTGDGSGTGGDAGSGEGVEGEGVDDGTELTMWTRAPLERQATLLVDAYNESHENQVNLEIVPNDDMEGKVGAAAQNGDLPDLLAGDVVRLPYWVDNGLFTDLTDQIEGLANFDDIAVGHVDAGTTPDGARHTLPFVTDVSVMVWNKDLYEQAGLDPEQGPTTMAEFQEQAEAVQALDQDGVSGTYFGGNCGGCLVFTWFPSIWASGDEVISEDGRESLLGGESATALYDVYAALEEGGAIGAGSNEETGATWTAPFSEGKVGVMQYPNTAVYSAIEAGIDVGVAAIPGMDGGTSTFLGGDAIGVSKDSENVDAAWNFLSWLVSEDAQLEVVAKNGEVPALTTLLDNEYAAEDPIALTINSVVENGRTPVAPYFSEAFNASGSPWVSMVRTATFDGGDSVEADNELITEVLDQ</sequence>
<evidence type="ECO:0000313" key="3">
    <source>
        <dbReference type="EMBL" id="TGO05747.1"/>
    </source>
</evidence>
<keyword evidence="2" id="KW-0732">Signal</keyword>
<dbReference type="Proteomes" id="UP000297318">
    <property type="component" value="Unassembled WGS sequence"/>
</dbReference>
<dbReference type="CDD" id="cd13585">
    <property type="entry name" value="PBP2_TMBP_like"/>
    <property type="match status" value="1"/>
</dbReference>
<dbReference type="SUPFAM" id="SSF53850">
    <property type="entry name" value="Periplasmic binding protein-like II"/>
    <property type="match status" value="1"/>
</dbReference>
<protein>
    <submittedName>
        <fullName evidence="3">Maltose/maltodextrin ABC transporter, substrate binding periplasmic protein MalE</fullName>
    </submittedName>
</protein>
<dbReference type="InterPro" id="IPR006059">
    <property type="entry name" value="SBP"/>
</dbReference>
<name>A0A4Z1E832_9MICO</name>
<feature type="signal peptide" evidence="2">
    <location>
        <begin position="1"/>
        <end position="18"/>
    </location>
</feature>
<dbReference type="PANTHER" id="PTHR43649">
    <property type="entry name" value="ARABINOSE-BINDING PROTEIN-RELATED"/>
    <property type="match status" value="1"/>
</dbReference>
<evidence type="ECO:0000256" key="2">
    <source>
        <dbReference type="SAM" id="SignalP"/>
    </source>
</evidence>
<reference evidence="3 4" key="1">
    <citation type="submission" date="2018-11" db="EMBL/GenBank/DDBJ databases">
        <title>Complete genome sequencing of the Actinobacteria Serinibacter sp. K3-2.</title>
        <authorList>
            <person name="Rakitin A.L."/>
            <person name="Beletsky A.V."/>
            <person name="Mardanov A.V."/>
            <person name="Ravin N.V."/>
            <person name="Gromova A.S."/>
            <person name="Filippova S.N."/>
            <person name="Gal'Chenko V.F."/>
        </authorList>
    </citation>
    <scope>NUCLEOTIDE SEQUENCE [LARGE SCALE GENOMIC DNA]</scope>
    <source>
        <strain evidence="3 4">K3-2</strain>
    </source>
</reference>
<feature type="compositionally biased region" description="Gly residues" evidence="1">
    <location>
        <begin position="28"/>
        <end position="45"/>
    </location>
</feature>
<dbReference type="Pfam" id="PF13416">
    <property type="entry name" value="SBP_bac_8"/>
    <property type="match status" value="1"/>
</dbReference>
<dbReference type="AlphaFoldDB" id="A0A4Z1E832"/>
<comment type="caution">
    <text evidence="3">The sequence shown here is derived from an EMBL/GenBank/DDBJ whole genome shotgun (WGS) entry which is preliminary data.</text>
</comment>
<organism evidence="3 4">
    <name type="scientific">Serinibacter arcticus</name>
    <dbReference type="NCBI Taxonomy" id="1655435"/>
    <lineage>
        <taxon>Bacteria</taxon>
        <taxon>Bacillati</taxon>
        <taxon>Actinomycetota</taxon>
        <taxon>Actinomycetes</taxon>
        <taxon>Micrococcales</taxon>
        <taxon>Beutenbergiaceae</taxon>
        <taxon>Serinibacter</taxon>
    </lineage>
</organism>
<evidence type="ECO:0000313" key="4">
    <source>
        <dbReference type="Proteomes" id="UP000297318"/>
    </source>
</evidence>
<feature type="region of interest" description="Disordered" evidence="1">
    <location>
        <begin position="28"/>
        <end position="53"/>
    </location>
</feature>
<proteinExistence type="predicted"/>
<dbReference type="PANTHER" id="PTHR43649:SF12">
    <property type="entry name" value="DIACETYLCHITOBIOSE BINDING PROTEIN DASA"/>
    <property type="match status" value="1"/>
</dbReference>
<evidence type="ECO:0000256" key="1">
    <source>
        <dbReference type="SAM" id="MobiDB-lite"/>
    </source>
</evidence>
<dbReference type="EMBL" id="RHPJ01000002">
    <property type="protein sequence ID" value="TGO05747.1"/>
    <property type="molecule type" value="Genomic_DNA"/>
</dbReference>
<dbReference type="Gene3D" id="3.40.190.10">
    <property type="entry name" value="Periplasmic binding protein-like II"/>
    <property type="match status" value="1"/>
</dbReference>
<gene>
    <name evidence="3" type="ORF">SERN_1751</name>
</gene>
<dbReference type="PROSITE" id="PS51257">
    <property type="entry name" value="PROKAR_LIPOPROTEIN"/>
    <property type="match status" value="1"/>
</dbReference>